<evidence type="ECO:0000259" key="8">
    <source>
        <dbReference type="PROSITE" id="PS51449"/>
    </source>
</evidence>
<evidence type="ECO:0000259" key="9">
    <source>
        <dbReference type="PROSITE" id="PS51918"/>
    </source>
</evidence>
<dbReference type="SFLD" id="SFLDG01061">
    <property type="entry name" value="methylthiotransferase"/>
    <property type="match status" value="1"/>
</dbReference>
<dbReference type="GO" id="GO:0051539">
    <property type="term" value="F:4 iron, 4 sulfur cluster binding"/>
    <property type="evidence" value="ECO:0007669"/>
    <property type="project" value="UniProtKB-KW"/>
</dbReference>
<dbReference type="PROSITE" id="PS51449">
    <property type="entry name" value="MTTASE_N"/>
    <property type="match status" value="1"/>
</dbReference>
<dbReference type="PROSITE" id="PS51918">
    <property type="entry name" value="RADICAL_SAM"/>
    <property type="match status" value="1"/>
</dbReference>
<feature type="domain" description="MTTase N-terminal" evidence="8">
    <location>
        <begin position="6"/>
        <end position="119"/>
    </location>
</feature>
<dbReference type="FunFam" id="3.80.30.20:FF:000001">
    <property type="entry name" value="tRNA-2-methylthio-N(6)-dimethylallyladenosine synthase 2"/>
    <property type="match status" value="1"/>
</dbReference>
<dbReference type="InterPro" id="IPR007197">
    <property type="entry name" value="rSAM"/>
</dbReference>
<dbReference type="GO" id="GO:0046872">
    <property type="term" value="F:metal ion binding"/>
    <property type="evidence" value="ECO:0007669"/>
    <property type="project" value="UniProtKB-KW"/>
</dbReference>
<sequence>MVNSVVKAAIKNLGCRVNQYEAEALEQMFKNAGYQIVDFESDADLYLINSCAVTISAASKSRSLARQAKRRGGKDSIVIMAGCYTQVSPEEVEDVEEVDYLISTSNKDNLIQLLNDLKAGGDDRWLGSREEYEEIDQFQDFKLVDLNQTTRANIKIQDGCDQFCSYCIIPYARGRIRSRAQEDVIEEFRRLAAQGVKEFVLTGIHLGAYGKDFDGNKDYLADLLKELIDIKGNFRIRLSSIEAGEVTNSMLEIMRNSDKICSHLHLPLQSGSGRILEKMNRPYNQQEFLGYIENIKNRVPGIGLTTDIIVGFPGETEADFKETLKVVKAAGFSRLHIFSYSPRPGTPAARMKDNIDGDLKKERYNKLNQLGAELAREYRSSVQDNQLEVLFEDNRSDRMITGYTGNYIRVGVEYQEDLVNKLKTVELLEAKGEEPYPVKIIE</sequence>
<dbReference type="Gene3D" id="3.40.50.12160">
    <property type="entry name" value="Methylthiotransferase, N-terminal domain"/>
    <property type="match status" value="1"/>
</dbReference>
<keyword evidence="7" id="KW-0411">Iron-sulfur</keyword>
<dbReference type="PROSITE" id="PS01278">
    <property type="entry name" value="MTTASE_RADICAL"/>
    <property type="match status" value="1"/>
</dbReference>
<name>A0A931AWD5_9FIRM</name>
<dbReference type="Pfam" id="PF04055">
    <property type="entry name" value="Radical_SAM"/>
    <property type="match status" value="1"/>
</dbReference>
<dbReference type="NCBIfam" id="TIGR01579">
    <property type="entry name" value="MiaB-like-C"/>
    <property type="match status" value="1"/>
</dbReference>
<comment type="cofactor">
    <cofactor evidence="1">
        <name>[4Fe-4S] cluster</name>
        <dbReference type="ChEBI" id="CHEBI:49883"/>
    </cofactor>
</comment>
<evidence type="ECO:0000256" key="1">
    <source>
        <dbReference type="ARBA" id="ARBA00001966"/>
    </source>
</evidence>
<dbReference type="InterPro" id="IPR013848">
    <property type="entry name" value="Methylthiotransferase_N"/>
</dbReference>
<dbReference type="InterPro" id="IPR005839">
    <property type="entry name" value="Methylthiotransferase"/>
</dbReference>
<dbReference type="PANTHER" id="PTHR11918">
    <property type="entry name" value="RADICAL SAM PROTEINS"/>
    <property type="match status" value="1"/>
</dbReference>
<dbReference type="EMBL" id="JADPIE010000001">
    <property type="protein sequence ID" value="MBF8436013.1"/>
    <property type="molecule type" value="Genomic_DNA"/>
</dbReference>
<keyword evidence="3" id="KW-0808">Transferase</keyword>
<dbReference type="SFLD" id="SFLDS00029">
    <property type="entry name" value="Radical_SAM"/>
    <property type="match status" value="1"/>
</dbReference>
<dbReference type="AlphaFoldDB" id="A0A931AWD5"/>
<dbReference type="SFLD" id="SFLDG01082">
    <property type="entry name" value="B12-binding_domain_containing"/>
    <property type="match status" value="1"/>
</dbReference>
<evidence type="ECO:0000313" key="11">
    <source>
        <dbReference type="Proteomes" id="UP000621436"/>
    </source>
</evidence>
<evidence type="ECO:0000313" key="10">
    <source>
        <dbReference type="EMBL" id="MBF8436013.1"/>
    </source>
</evidence>
<evidence type="ECO:0000256" key="7">
    <source>
        <dbReference type="ARBA" id="ARBA00023014"/>
    </source>
</evidence>
<evidence type="ECO:0000256" key="6">
    <source>
        <dbReference type="ARBA" id="ARBA00023004"/>
    </source>
</evidence>
<dbReference type="Gene3D" id="3.80.30.20">
    <property type="entry name" value="tm_1862 like domain"/>
    <property type="match status" value="1"/>
</dbReference>
<dbReference type="SUPFAM" id="SSF102114">
    <property type="entry name" value="Radical SAM enzymes"/>
    <property type="match status" value="1"/>
</dbReference>
<keyword evidence="11" id="KW-1185">Reference proteome</keyword>
<organism evidence="10 11">
    <name type="scientific">Halonatronomonas betaini</name>
    <dbReference type="NCBI Taxonomy" id="2778430"/>
    <lineage>
        <taxon>Bacteria</taxon>
        <taxon>Bacillati</taxon>
        <taxon>Bacillota</taxon>
        <taxon>Clostridia</taxon>
        <taxon>Halanaerobiales</taxon>
        <taxon>Halarsenatibacteraceae</taxon>
        <taxon>Halonatronomonas</taxon>
    </lineage>
</organism>
<dbReference type="InterPro" id="IPR006467">
    <property type="entry name" value="MiaB-like_bact"/>
</dbReference>
<protein>
    <submittedName>
        <fullName evidence="10">tRNA (N(6)-L-threonylcarbamoyladenosine(37)-C(2))-methylthiotransferase MtaB</fullName>
    </submittedName>
</protein>
<dbReference type="NCBIfam" id="TIGR00089">
    <property type="entry name" value="MiaB/RimO family radical SAM methylthiotransferase"/>
    <property type="match status" value="1"/>
</dbReference>
<dbReference type="PANTHER" id="PTHR11918:SF45">
    <property type="entry name" value="THREONYLCARBAMOYLADENOSINE TRNA METHYLTHIOTRANSFERASE"/>
    <property type="match status" value="1"/>
</dbReference>
<reference evidence="10" key="1">
    <citation type="submission" date="2020-11" db="EMBL/GenBank/DDBJ databases">
        <title>Halonatronomonas betainensis gen. nov., sp. nov. a novel haloalkaliphilic representative of the family Halanaerobiacae capable of betaine degradation.</title>
        <authorList>
            <person name="Boltyanskaya Y."/>
            <person name="Kevbrin V."/>
            <person name="Detkova E."/>
            <person name="Grouzdev D.S."/>
            <person name="Koziaeva V."/>
            <person name="Zhilina T."/>
        </authorList>
    </citation>
    <scope>NUCLEOTIDE SEQUENCE</scope>
    <source>
        <strain evidence="10">Z-7014</strain>
    </source>
</reference>
<dbReference type="InterPro" id="IPR038135">
    <property type="entry name" value="Methylthiotransferase_N_sf"/>
</dbReference>
<accession>A0A931AWD5</accession>
<dbReference type="InterPro" id="IPR058240">
    <property type="entry name" value="rSAM_sf"/>
</dbReference>
<comment type="caution">
    <text evidence="10">The sequence shown here is derived from an EMBL/GenBank/DDBJ whole genome shotgun (WGS) entry which is preliminary data.</text>
</comment>
<proteinExistence type="predicted"/>
<dbReference type="InterPro" id="IPR006638">
    <property type="entry name" value="Elp3/MiaA/NifB-like_rSAM"/>
</dbReference>
<evidence type="ECO:0000256" key="3">
    <source>
        <dbReference type="ARBA" id="ARBA00022679"/>
    </source>
</evidence>
<dbReference type="SMART" id="SM00729">
    <property type="entry name" value="Elp3"/>
    <property type="match status" value="1"/>
</dbReference>
<dbReference type="GO" id="GO:0035598">
    <property type="term" value="F:tRNA (N(6)-L-threonylcarbamoyladenosine(37)-C(2))-methylthiotransferase activity"/>
    <property type="evidence" value="ECO:0007669"/>
    <property type="project" value="TreeGrafter"/>
</dbReference>
<dbReference type="RefSeq" id="WP_270452757.1">
    <property type="nucleotide sequence ID" value="NZ_JADPIE010000001.1"/>
</dbReference>
<evidence type="ECO:0000256" key="5">
    <source>
        <dbReference type="ARBA" id="ARBA00022723"/>
    </source>
</evidence>
<keyword evidence="6" id="KW-0408">Iron</keyword>
<dbReference type="InterPro" id="IPR020612">
    <property type="entry name" value="Methylthiotransferase_CS"/>
</dbReference>
<dbReference type="Pfam" id="PF00919">
    <property type="entry name" value="UPF0004"/>
    <property type="match status" value="1"/>
</dbReference>
<dbReference type="CDD" id="cd01335">
    <property type="entry name" value="Radical_SAM"/>
    <property type="match status" value="1"/>
</dbReference>
<keyword evidence="5" id="KW-0479">Metal-binding</keyword>
<evidence type="ECO:0000256" key="4">
    <source>
        <dbReference type="ARBA" id="ARBA00022691"/>
    </source>
</evidence>
<evidence type="ECO:0000256" key="2">
    <source>
        <dbReference type="ARBA" id="ARBA00022485"/>
    </source>
</evidence>
<dbReference type="InterPro" id="IPR023404">
    <property type="entry name" value="rSAM_horseshoe"/>
</dbReference>
<keyword evidence="2" id="KW-0004">4Fe-4S</keyword>
<dbReference type="Proteomes" id="UP000621436">
    <property type="component" value="Unassembled WGS sequence"/>
</dbReference>
<keyword evidence="4" id="KW-0949">S-adenosyl-L-methionine</keyword>
<feature type="domain" description="Radical SAM core" evidence="9">
    <location>
        <begin position="146"/>
        <end position="377"/>
    </location>
</feature>
<gene>
    <name evidence="10" type="primary">mtaB</name>
    <name evidence="10" type="ORF">I0Q91_02875</name>
</gene>